<feature type="domain" description="AB hydrolase-1" evidence="1">
    <location>
        <begin position="12"/>
        <end position="271"/>
    </location>
</feature>
<dbReference type="AlphaFoldDB" id="A0A9Q9MME8"/>
<evidence type="ECO:0000259" key="1">
    <source>
        <dbReference type="Pfam" id="PF12697"/>
    </source>
</evidence>
<sequence length="280" mass="27791">MSHHREGSGEPLVLIHGLGSRWQLWQPVLPLLRGSFDVVALDLPGFGASAAVGAADVGTFADAVTAFAAGAFPHAATFHVAGSSLGGGVALELGRRGVARSVTAFAPIGFWGPVSRRWCQVSVTAARGLGRLARPVLPALAATRLGRVALFGMFFGHPGRLDPAAAVADVDALVAAPGFAAARAAFAGHRFPGAGAGAVAGGGLVADGSAVAGVGALGGGVPVTVAWGSRDAILPAFQARRAAGALPSARHVRLAGCGHLPFSDEPAVCADLIRTTAGAA</sequence>
<keyword evidence="2" id="KW-0378">Hydrolase</keyword>
<dbReference type="PRINTS" id="PR00111">
    <property type="entry name" value="ABHYDROLASE"/>
</dbReference>
<organism evidence="2 3">
    <name type="scientific">Dactylosporangium aurantiacum</name>
    <dbReference type="NCBI Taxonomy" id="35754"/>
    <lineage>
        <taxon>Bacteria</taxon>
        <taxon>Bacillati</taxon>
        <taxon>Actinomycetota</taxon>
        <taxon>Actinomycetes</taxon>
        <taxon>Micromonosporales</taxon>
        <taxon>Micromonosporaceae</taxon>
        <taxon>Dactylosporangium</taxon>
    </lineage>
</organism>
<dbReference type="PANTHER" id="PTHR46438">
    <property type="entry name" value="ALPHA/BETA-HYDROLASES SUPERFAMILY PROTEIN"/>
    <property type="match status" value="1"/>
</dbReference>
<reference evidence="2" key="1">
    <citation type="submission" date="2021-04" db="EMBL/GenBank/DDBJ databases">
        <title>Dactylosporangium aurantiacum NRRL B-8018 full assembly.</title>
        <authorList>
            <person name="Hartkoorn R.C."/>
            <person name="Beaudoing E."/>
            <person name="Hot D."/>
        </authorList>
    </citation>
    <scope>NUCLEOTIDE SEQUENCE</scope>
    <source>
        <strain evidence="2">NRRL B-8018</strain>
    </source>
</reference>
<proteinExistence type="predicted"/>
<protein>
    <submittedName>
        <fullName evidence="2">Alpha/beta fold hydrolase</fullName>
    </submittedName>
</protein>
<dbReference type="OrthoDB" id="27092at2"/>
<accession>A0A9Q9MME8</accession>
<name>A0A9Q9MME8_9ACTN</name>
<dbReference type="PANTHER" id="PTHR46438:SF11">
    <property type="entry name" value="LIPASE-RELATED"/>
    <property type="match status" value="1"/>
</dbReference>
<dbReference type="KEGG" id="daur:Daura_34995"/>
<keyword evidence="3" id="KW-1185">Reference proteome</keyword>
<gene>
    <name evidence="2" type="ORF">Daura_34995</name>
</gene>
<dbReference type="EMBL" id="CP073767">
    <property type="protein sequence ID" value="UWZ59905.1"/>
    <property type="molecule type" value="Genomic_DNA"/>
</dbReference>
<dbReference type="SUPFAM" id="SSF53474">
    <property type="entry name" value="alpha/beta-Hydrolases"/>
    <property type="match status" value="1"/>
</dbReference>
<dbReference type="GO" id="GO:0016787">
    <property type="term" value="F:hydrolase activity"/>
    <property type="evidence" value="ECO:0007669"/>
    <property type="project" value="UniProtKB-KW"/>
</dbReference>
<evidence type="ECO:0000313" key="2">
    <source>
        <dbReference type="EMBL" id="UWZ59905.1"/>
    </source>
</evidence>
<dbReference type="Pfam" id="PF12697">
    <property type="entry name" value="Abhydrolase_6"/>
    <property type="match status" value="1"/>
</dbReference>
<dbReference type="Proteomes" id="UP001058003">
    <property type="component" value="Chromosome"/>
</dbReference>
<dbReference type="InterPro" id="IPR000073">
    <property type="entry name" value="AB_hydrolase_1"/>
</dbReference>
<evidence type="ECO:0000313" key="3">
    <source>
        <dbReference type="Proteomes" id="UP001058003"/>
    </source>
</evidence>
<dbReference type="Gene3D" id="3.40.50.1820">
    <property type="entry name" value="alpha/beta hydrolase"/>
    <property type="match status" value="1"/>
</dbReference>
<dbReference type="InterPro" id="IPR029058">
    <property type="entry name" value="AB_hydrolase_fold"/>
</dbReference>